<evidence type="ECO:0000259" key="1">
    <source>
        <dbReference type="Pfam" id="PF00534"/>
    </source>
</evidence>
<evidence type="ECO:0000259" key="2">
    <source>
        <dbReference type="Pfam" id="PF13439"/>
    </source>
</evidence>
<dbReference type="InterPro" id="IPR001296">
    <property type="entry name" value="Glyco_trans_1"/>
</dbReference>
<dbReference type="InterPro" id="IPR050194">
    <property type="entry name" value="Glycosyltransferase_grp1"/>
</dbReference>
<dbReference type="EMBL" id="QFNN01000005">
    <property type="protein sequence ID" value="PZO91721.1"/>
    <property type="molecule type" value="Genomic_DNA"/>
</dbReference>
<dbReference type="PANTHER" id="PTHR45947:SF3">
    <property type="entry name" value="SULFOQUINOVOSYL TRANSFERASE SQD2"/>
    <property type="match status" value="1"/>
</dbReference>
<organism evidence="3 4">
    <name type="scientific">Sphingomonas sanxanigenens</name>
    <dbReference type="NCBI Taxonomy" id="397260"/>
    <lineage>
        <taxon>Bacteria</taxon>
        <taxon>Pseudomonadati</taxon>
        <taxon>Pseudomonadota</taxon>
        <taxon>Alphaproteobacteria</taxon>
        <taxon>Sphingomonadales</taxon>
        <taxon>Sphingomonadaceae</taxon>
        <taxon>Sphingomonas</taxon>
    </lineage>
</organism>
<dbReference type="GO" id="GO:0016757">
    <property type="term" value="F:glycosyltransferase activity"/>
    <property type="evidence" value="ECO:0007669"/>
    <property type="project" value="InterPro"/>
</dbReference>
<dbReference type="InterPro" id="IPR028098">
    <property type="entry name" value="Glyco_trans_4-like_N"/>
</dbReference>
<dbReference type="Gene3D" id="3.40.50.2000">
    <property type="entry name" value="Glycogen Phosphorylase B"/>
    <property type="match status" value="2"/>
</dbReference>
<name>A0A2W5C9I3_9SPHN</name>
<dbReference type="AlphaFoldDB" id="A0A2W5C9I3"/>
<feature type="domain" description="Glycosyltransferase subfamily 4-like N-terminal" evidence="2">
    <location>
        <begin position="15"/>
        <end position="186"/>
    </location>
</feature>
<dbReference type="Proteomes" id="UP000249066">
    <property type="component" value="Unassembled WGS sequence"/>
</dbReference>
<dbReference type="PANTHER" id="PTHR45947">
    <property type="entry name" value="SULFOQUINOVOSYL TRANSFERASE SQD2"/>
    <property type="match status" value="1"/>
</dbReference>
<evidence type="ECO:0000313" key="3">
    <source>
        <dbReference type="EMBL" id="PZO91721.1"/>
    </source>
</evidence>
<dbReference type="Pfam" id="PF13439">
    <property type="entry name" value="Glyco_transf_4"/>
    <property type="match status" value="1"/>
</dbReference>
<sequence length="389" mass="41881">MKIVDVCAFYSPTGGGVRTYVERKLAAAEALGHEVVIVAPGPERRVEARGAGRILTIPARQFPLDRNYHYFDDDDRLLATIDAERPDFLEASSPWRSAETIARWRGDAPRALVMHADPLAAYAYRWFGRVASRETINRHFGWFWNHLRRLDPAFDFVVTANRELGGRLSGGGLKHVVTVPMGVEPDLFSPAHRDAELRADLLALCNLPPDALLLIGVGRHAPEKRWPMVIDAVAAAGYALPVGLVLVGDGRSSDRSARAIGRNPHIAMLPAIADRHRLARLMASADALVHGCEAETFCMVAAEARASGVPVIVPDVGGAADHARGGGGLLYAAGDAASLAAAVRRFAADRRALGLAARASAPQSRTIDAHFADLFGLYASRVHAPRRAA</sequence>
<reference evidence="3 4" key="1">
    <citation type="submission" date="2017-08" db="EMBL/GenBank/DDBJ databases">
        <title>Infants hospitalized years apart are colonized by the same room-sourced microbial strains.</title>
        <authorList>
            <person name="Brooks B."/>
            <person name="Olm M.R."/>
            <person name="Firek B.A."/>
            <person name="Baker R."/>
            <person name="Thomas B.C."/>
            <person name="Morowitz M.J."/>
            <person name="Banfield J.F."/>
        </authorList>
    </citation>
    <scope>NUCLEOTIDE SEQUENCE [LARGE SCALE GENOMIC DNA]</scope>
    <source>
        <strain evidence="3">S2_018_000_R2_101</strain>
    </source>
</reference>
<proteinExistence type="predicted"/>
<dbReference type="SUPFAM" id="SSF53756">
    <property type="entry name" value="UDP-Glycosyltransferase/glycogen phosphorylase"/>
    <property type="match status" value="1"/>
</dbReference>
<keyword evidence="3" id="KW-0808">Transferase</keyword>
<gene>
    <name evidence="3" type="ORF">DI623_02080</name>
</gene>
<feature type="domain" description="Glycosyl transferase family 1" evidence="1">
    <location>
        <begin position="208"/>
        <end position="350"/>
    </location>
</feature>
<accession>A0A2W5C9I3</accession>
<comment type="caution">
    <text evidence="3">The sequence shown here is derived from an EMBL/GenBank/DDBJ whole genome shotgun (WGS) entry which is preliminary data.</text>
</comment>
<dbReference type="Pfam" id="PF00534">
    <property type="entry name" value="Glycos_transf_1"/>
    <property type="match status" value="1"/>
</dbReference>
<protein>
    <submittedName>
        <fullName evidence="3">Glycosyl transferase family 1</fullName>
    </submittedName>
</protein>
<evidence type="ECO:0000313" key="4">
    <source>
        <dbReference type="Proteomes" id="UP000249066"/>
    </source>
</evidence>